<evidence type="ECO:0000313" key="2">
    <source>
        <dbReference type="Proteomes" id="UP000058012"/>
    </source>
</evidence>
<name>A0A124JU08_9SPHN</name>
<gene>
    <name evidence="1" type="ORF">AQZ52_12845</name>
</gene>
<sequence length="107" mass="11440">MLVKQAAGQDANPWGQAPCGPLIPATYRRGVLRAKVTLSDLTCRSARIDSMEALKPGMLVWITLPGLEARPAKVDWTSGFTAGLHFEAPLHPAVLDAVLEGRIGSVH</sequence>
<protein>
    <recommendedName>
        <fullName evidence="3">PilZ domain-containing protein</fullName>
    </recommendedName>
</protein>
<accession>A0A124JU08</accession>
<reference evidence="1 2" key="1">
    <citation type="submission" date="2015-10" db="EMBL/GenBank/DDBJ databases">
        <title>Draft genome sequence of Novosphingobium fuchskuhlense DSM 25065 isolated from a surface water sample of the southwest basin of Lake Grosse Fuchskuhle.</title>
        <authorList>
            <person name="Ruckert C."/>
            <person name="Winkler A."/>
            <person name="Glaeser J."/>
            <person name="Grossart H.-P."/>
            <person name="Kalinowski J."/>
            <person name="Glaeser S."/>
        </authorList>
    </citation>
    <scope>NUCLEOTIDE SEQUENCE [LARGE SCALE GENOMIC DNA]</scope>
    <source>
        <strain evidence="1 2">FNE08-7</strain>
    </source>
</reference>
<dbReference type="AlphaFoldDB" id="A0A124JU08"/>
<evidence type="ECO:0000313" key="1">
    <source>
        <dbReference type="EMBL" id="KUR70730.1"/>
    </source>
</evidence>
<keyword evidence="2" id="KW-1185">Reference proteome</keyword>
<comment type="caution">
    <text evidence="1">The sequence shown here is derived from an EMBL/GenBank/DDBJ whole genome shotgun (WGS) entry which is preliminary data.</text>
</comment>
<evidence type="ECO:0008006" key="3">
    <source>
        <dbReference type="Google" id="ProtNLM"/>
    </source>
</evidence>
<dbReference type="EMBL" id="LLZS01000008">
    <property type="protein sequence ID" value="KUR70730.1"/>
    <property type="molecule type" value="Genomic_DNA"/>
</dbReference>
<proteinExistence type="predicted"/>
<dbReference type="Proteomes" id="UP000058012">
    <property type="component" value="Unassembled WGS sequence"/>
</dbReference>
<organism evidence="1 2">
    <name type="scientific">Novosphingobium fuchskuhlense</name>
    <dbReference type="NCBI Taxonomy" id="1117702"/>
    <lineage>
        <taxon>Bacteria</taxon>
        <taxon>Pseudomonadati</taxon>
        <taxon>Pseudomonadota</taxon>
        <taxon>Alphaproteobacteria</taxon>
        <taxon>Sphingomonadales</taxon>
        <taxon>Sphingomonadaceae</taxon>
        <taxon>Novosphingobium</taxon>
    </lineage>
</organism>